<evidence type="ECO:0000313" key="6">
    <source>
        <dbReference type="Proteomes" id="UP001152607"/>
    </source>
</evidence>
<comment type="similarity">
    <text evidence="1">Belongs to the NmrA-type oxidoreductase family.</text>
</comment>
<keyword evidence="6" id="KW-1185">Reference proteome</keyword>
<dbReference type="Gene3D" id="3.90.25.10">
    <property type="entry name" value="UDP-galactose 4-epimerase, domain 1"/>
    <property type="match status" value="1"/>
</dbReference>
<dbReference type="GO" id="GO:0016491">
    <property type="term" value="F:oxidoreductase activity"/>
    <property type="evidence" value="ECO:0007669"/>
    <property type="project" value="UniProtKB-KW"/>
</dbReference>
<dbReference type="CDD" id="cd05251">
    <property type="entry name" value="NmrA_like_SDR_a"/>
    <property type="match status" value="1"/>
</dbReference>
<keyword evidence="3" id="KW-0560">Oxidoreductase</keyword>
<dbReference type="Proteomes" id="UP001152607">
    <property type="component" value="Unassembled WGS sequence"/>
</dbReference>
<dbReference type="InterPro" id="IPR036291">
    <property type="entry name" value="NAD(P)-bd_dom_sf"/>
</dbReference>
<reference evidence="5" key="1">
    <citation type="submission" date="2023-01" db="EMBL/GenBank/DDBJ databases">
        <authorList>
            <person name="Van Ghelder C."/>
            <person name="Rancurel C."/>
        </authorList>
    </citation>
    <scope>NUCLEOTIDE SEQUENCE</scope>
    <source>
        <strain evidence="5">CNCM I-4278</strain>
    </source>
</reference>
<dbReference type="PANTHER" id="PTHR42748:SF30">
    <property type="entry name" value="NMRA-LIKE DOMAIN-CONTAINING PROTEIN"/>
    <property type="match status" value="1"/>
</dbReference>
<dbReference type="PANTHER" id="PTHR42748">
    <property type="entry name" value="NITROGEN METABOLITE REPRESSION PROTEIN NMRA FAMILY MEMBER"/>
    <property type="match status" value="1"/>
</dbReference>
<dbReference type="AlphaFoldDB" id="A0A9W4XQJ2"/>
<evidence type="ECO:0000256" key="1">
    <source>
        <dbReference type="ARBA" id="ARBA00006328"/>
    </source>
</evidence>
<dbReference type="Gene3D" id="3.40.50.720">
    <property type="entry name" value="NAD(P)-binding Rossmann-like Domain"/>
    <property type="match status" value="1"/>
</dbReference>
<dbReference type="InterPro" id="IPR008030">
    <property type="entry name" value="NmrA-like"/>
</dbReference>
<organism evidence="5 6">
    <name type="scientific">Periconia digitata</name>
    <dbReference type="NCBI Taxonomy" id="1303443"/>
    <lineage>
        <taxon>Eukaryota</taxon>
        <taxon>Fungi</taxon>
        <taxon>Dikarya</taxon>
        <taxon>Ascomycota</taxon>
        <taxon>Pezizomycotina</taxon>
        <taxon>Dothideomycetes</taxon>
        <taxon>Pleosporomycetidae</taxon>
        <taxon>Pleosporales</taxon>
        <taxon>Massarineae</taxon>
        <taxon>Periconiaceae</taxon>
        <taxon>Periconia</taxon>
    </lineage>
</organism>
<dbReference type="Pfam" id="PF05368">
    <property type="entry name" value="NmrA"/>
    <property type="match status" value="1"/>
</dbReference>
<gene>
    <name evidence="5" type="ORF">PDIGIT_LOCUS10178</name>
</gene>
<accession>A0A9W4XQJ2</accession>
<evidence type="ECO:0000313" key="5">
    <source>
        <dbReference type="EMBL" id="CAI6337070.1"/>
    </source>
</evidence>
<proteinExistence type="inferred from homology"/>
<evidence type="ECO:0000256" key="2">
    <source>
        <dbReference type="ARBA" id="ARBA00022857"/>
    </source>
</evidence>
<evidence type="ECO:0000259" key="4">
    <source>
        <dbReference type="Pfam" id="PF05368"/>
    </source>
</evidence>
<protein>
    <recommendedName>
        <fullName evidence="4">NmrA-like domain-containing protein</fullName>
    </recommendedName>
</protein>
<feature type="domain" description="NmrA-like" evidence="4">
    <location>
        <begin position="57"/>
        <end position="340"/>
    </location>
</feature>
<dbReference type="GO" id="GO:0005634">
    <property type="term" value="C:nucleus"/>
    <property type="evidence" value="ECO:0007669"/>
    <property type="project" value="TreeGrafter"/>
</dbReference>
<dbReference type="EMBL" id="CAOQHR010000007">
    <property type="protein sequence ID" value="CAI6337070.1"/>
    <property type="molecule type" value="Genomic_DNA"/>
</dbReference>
<dbReference type="SUPFAM" id="SSF51735">
    <property type="entry name" value="NAD(P)-binding Rossmann-fold domains"/>
    <property type="match status" value="1"/>
</dbReference>
<evidence type="ECO:0000256" key="3">
    <source>
        <dbReference type="ARBA" id="ARBA00023002"/>
    </source>
</evidence>
<sequence>MDTSTSKQRCHELNIRSISVDYHLDQHPSYTLPNKPLSRISSIPKQTHQLPTMSSSAKLITVYGATGAQGSSVLTSLLKNTSPTYTLRGTTRNPSSQASQRLSAAGAEMVRADGQDKASLVAAFKGSWGVFVNTESNGEEELEKEIGRTVVDAAVEAGVEVFVYSGLGGEGVTGVKTFDDKASIFAYALSKRPQLTSVVSVSAGFYIENFLNRDFTAILGGFPFSPAAKTDSESGVDDGAFLLRAPRWGGREDIPFINIQEDYGDIVHGVFLEPEVWNGKVVQGVSDVRSWTDAVKAFEGVTGRKAIYQDYPLEEFETYGVYALENAKSMFRFWQESGGLYFGKDLTENETAKDLKRKAWRAQGRVEDGKLSTLEDFFQDHFGQA</sequence>
<name>A0A9W4XQJ2_9PLEO</name>
<keyword evidence="2" id="KW-0521">NADP</keyword>
<dbReference type="InterPro" id="IPR051164">
    <property type="entry name" value="NmrA-like_oxidored"/>
</dbReference>
<dbReference type="OrthoDB" id="3358371at2759"/>
<comment type="caution">
    <text evidence="5">The sequence shown here is derived from an EMBL/GenBank/DDBJ whole genome shotgun (WGS) entry which is preliminary data.</text>
</comment>